<comment type="caution">
    <text evidence="2">The sequence shown here is derived from an EMBL/GenBank/DDBJ whole genome shotgun (WGS) entry which is preliminary data.</text>
</comment>
<dbReference type="Proteomes" id="UP001519887">
    <property type="component" value="Unassembled WGS sequence"/>
</dbReference>
<dbReference type="EMBL" id="JAHZIK010002103">
    <property type="protein sequence ID" value="MBW7460238.1"/>
    <property type="molecule type" value="Genomic_DNA"/>
</dbReference>
<dbReference type="InterPro" id="IPR045086">
    <property type="entry name" value="OBG_GTPase"/>
</dbReference>
<reference evidence="2 3" key="1">
    <citation type="submission" date="2021-07" db="EMBL/GenBank/DDBJ databases">
        <title>Paenibacillus radiodurans sp. nov., isolated from the southeastern edge of Tengger Desert.</title>
        <authorList>
            <person name="Zhang G."/>
        </authorList>
    </citation>
    <scope>NUCLEOTIDE SEQUENCE [LARGE SCALE GENOMIC DNA]</scope>
    <source>
        <strain evidence="2 3">CCM 7311</strain>
    </source>
</reference>
<evidence type="ECO:0000313" key="3">
    <source>
        <dbReference type="Proteomes" id="UP001519887"/>
    </source>
</evidence>
<keyword evidence="3" id="KW-1185">Reference proteome</keyword>
<dbReference type="PROSITE" id="PS51883">
    <property type="entry name" value="OBG"/>
    <property type="match status" value="1"/>
</dbReference>
<dbReference type="PANTHER" id="PTHR11702:SF31">
    <property type="entry name" value="MITOCHONDRIAL RIBOSOME-ASSOCIATED GTPASE 2"/>
    <property type="match status" value="1"/>
</dbReference>
<feature type="non-terminal residue" evidence="2">
    <location>
        <position position="48"/>
    </location>
</feature>
<evidence type="ECO:0000313" key="2">
    <source>
        <dbReference type="EMBL" id="MBW7460238.1"/>
    </source>
</evidence>
<sequence>MFVDKAKIFVKGGDGGNGIVSYRREKYVPEGGPAGGDGGRGADVIFRV</sequence>
<accession>A0ABS7CH22</accession>
<dbReference type="PANTHER" id="PTHR11702">
    <property type="entry name" value="DEVELOPMENTALLY REGULATED GTP-BINDING PROTEIN-RELATED"/>
    <property type="match status" value="1"/>
</dbReference>
<evidence type="ECO:0000259" key="1">
    <source>
        <dbReference type="PROSITE" id="PS51883"/>
    </source>
</evidence>
<dbReference type="SUPFAM" id="SSF82051">
    <property type="entry name" value="Obg GTP-binding protein N-terminal domain"/>
    <property type="match status" value="1"/>
</dbReference>
<feature type="domain" description="Obg" evidence="1">
    <location>
        <begin position="1"/>
        <end position="48"/>
    </location>
</feature>
<dbReference type="InterPro" id="IPR006169">
    <property type="entry name" value="GTP1_OBG_dom"/>
</dbReference>
<gene>
    <name evidence="2" type="ORF">K0U00_39865</name>
</gene>
<proteinExistence type="predicted"/>
<dbReference type="Gene3D" id="2.70.210.12">
    <property type="entry name" value="GTP1/OBG domain"/>
    <property type="match status" value="1"/>
</dbReference>
<dbReference type="Pfam" id="PF01018">
    <property type="entry name" value="GTP1_OBG"/>
    <property type="match status" value="1"/>
</dbReference>
<organism evidence="2 3">
    <name type="scientific">Paenibacillus sepulcri</name>
    <dbReference type="NCBI Taxonomy" id="359917"/>
    <lineage>
        <taxon>Bacteria</taxon>
        <taxon>Bacillati</taxon>
        <taxon>Bacillota</taxon>
        <taxon>Bacilli</taxon>
        <taxon>Bacillales</taxon>
        <taxon>Paenibacillaceae</taxon>
        <taxon>Paenibacillus</taxon>
    </lineage>
</organism>
<name>A0ABS7CH22_9BACL</name>
<dbReference type="InterPro" id="IPR036726">
    <property type="entry name" value="GTP1_OBG_dom_sf"/>
</dbReference>
<protein>
    <submittedName>
        <fullName evidence="2">GTPase ObgE</fullName>
    </submittedName>
</protein>